<dbReference type="InterPro" id="IPR036736">
    <property type="entry name" value="ACP-like_sf"/>
</dbReference>
<dbReference type="InterPro" id="IPR001242">
    <property type="entry name" value="Condensation_dom"/>
</dbReference>
<dbReference type="InterPro" id="IPR020845">
    <property type="entry name" value="AMP-binding_CS"/>
</dbReference>
<sequence>GIVMGRGTGFVLAMTGILRSGAGYLPIESHLPQDRIRRLLKAGGVSVVVTDNADVASWLGEEFTCVLLSDALSKGIATPDDDFRSSAASLAYIMFTSGSTGEPKGVMVEHRSIVRLVKDTNYVSLNSSDRILQTGSLSFDAATFEIWGALLNGGAVYVTALENLLDATELAGYISGYGISCMWFTSSWFNQLADESPALFAGLKQVLVGGEQLSVSHVGKVMHHCPAVRIVNGYGPTENTTFSVCGEVLPSDIAEGVIRLGYPVSKSRVYITDVYGKLVGKGVYGELLLGGEGVSRGYLNDALRTETSFIANPFVPGERVYRSGDIGCWDEDGRILFRGRRDNQVKIRGYRVEPQEIARVLEEHESVREAAVKVVVSAVGDKQLAAYYTGEEGAVAAIRLHLEKHLPSYMRPAYLQWLPVFVLNANGKTDMGALPAPVMEEVAYIAASSELESYLVEVWSEVLHIATTDLSVEANFFELGGQSLKAIALIGRIHRDRGIKIPLVELFTHATIRGLAGYLSVQSHVVYAGLVAAPVSDYYPVSYAQRRMYLLQQFDTFSTAYNIPLQLPLPGGYGIEEVGAALQALVNRHEILRTSFEEREG</sequence>
<dbReference type="Pfam" id="PF00550">
    <property type="entry name" value="PP-binding"/>
    <property type="match status" value="1"/>
</dbReference>
<dbReference type="GO" id="GO:0043041">
    <property type="term" value="P:amino acid activation for nonribosomal peptide biosynthetic process"/>
    <property type="evidence" value="ECO:0007669"/>
    <property type="project" value="TreeGrafter"/>
</dbReference>
<keyword evidence="3" id="KW-0597">Phosphoprotein</keyword>
<accession>A0A1N7RI54</accession>
<dbReference type="AlphaFoldDB" id="A0A1N7RI54"/>
<dbReference type="Proteomes" id="UP000186917">
    <property type="component" value="Unassembled WGS sequence"/>
</dbReference>
<dbReference type="PANTHER" id="PTHR45527">
    <property type="entry name" value="NONRIBOSOMAL PEPTIDE SYNTHETASE"/>
    <property type="match status" value="1"/>
</dbReference>
<dbReference type="Pfam" id="PF00668">
    <property type="entry name" value="Condensation"/>
    <property type="match status" value="1"/>
</dbReference>
<dbReference type="SMART" id="SM00823">
    <property type="entry name" value="PKS_PP"/>
    <property type="match status" value="1"/>
</dbReference>
<dbReference type="SUPFAM" id="SSF52777">
    <property type="entry name" value="CoA-dependent acyltransferases"/>
    <property type="match status" value="1"/>
</dbReference>
<dbReference type="GO" id="GO:0003824">
    <property type="term" value="F:catalytic activity"/>
    <property type="evidence" value="ECO:0007669"/>
    <property type="project" value="InterPro"/>
</dbReference>
<dbReference type="InterPro" id="IPR009081">
    <property type="entry name" value="PP-bd_ACP"/>
</dbReference>
<evidence type="ECO:0000256" key="3">
    <source>
        <dbReference type="ARBA" id="ARBA00022553"/>
    </source>
</evidence>
<feature type="non-terminal residue" evidence="5">
    <location>
        <position position="601"/>
    </location>
</feature>
<dbReference type="GO" id="GO:0005737">
    <property type="term" value="C:cytoplasm"/>
    <property type="evidence" value="ECO:0007669"/>
    <property type="project" value="TreeGrafter"/>
</dbReference>
<dbReference type="Gene3D" id="1.10.1200.10">
    <property type="entry name" value="ACP-like"/>
    <property type="match status" value="1"/>
</dbReference>
<dbReference type="PROSITE" id="PS50075">
    <property type="entry name" value="CARRIER"/>
    <property type="match status" value="1"/>
</dbReference>
<dbReference type="PANTHER" id="PTHR45527:SF1">
    <property type="entry name" value="FATTY ACID SYNTHASE"/>
    <property type="match status" value="1"/>
</dbReference>
<dbReference type="InterPro" id="IPR010071">
    <property type="entry name" value="AA_adenyl_dom"/>
</dbReference>
<protein>
    <submittedName>
        <fullName evidence="5">Gramicidin S synthase 2</fullName>
    </submittedName>
</protein>
<dbReference type="InterPro" id="IPR023213">
    <property type="entry name" value="CAT-like_dom_sf"/>
</dbReference>
<dbReference type="CDD" id="cd12117">
    <property type="entry name" value="A_NRPS_Srf_like"/>
    <property type="match status" value="1"/>
</dbReference>
<name>A0A1N7RI54_9BACT</name>
<evidence type="ECO:0000313" key="6">
    <source>
        <dbReference type="Proteomes" id="UP000186917"/>
    </source>
</evidence>
<feature type="non-terminal residue" evidence="5">
    <location>
        <position position="1"/>
    </location>
</feature>
<dbReference type="InterPro" id="IPR045851">
    <property type="entry name" value="AMP-bd_C_sf"/>
</dbReference>
<dbReference type="Pfam" id="PF00501">
    <property type="entry name" value="AMP-binding"/>
    <property type="match status" value="1"/>
</dbReference>
<comment type="cofactor">
    <cofactor evidence="1">
        <name>pantetheine 4'-phosphate</name>
        <dbReference type="ChEBI" id="CHEBI:47942"/>
    </cofactor>
</comment>
<dbReference type="Gene3D" id="3.40.50.980">
    <property type="match status" value="2"/>
</dbReference>
<dbReference type="SUPFAM" id="SSF47336">
    <property type="entry name" value="ACP-like"/>
    <property type="match status" value="1"/>
</dbReference>
<evidence type="ECO:0000256" key="1">
    <source>
        <dbReference type="ARBA" id="ARBA00001957"/>
    </source>
</evidence>
<dbReference type="Gene3D" id="2.30.38.10">
    <property type="entry name" value="Luciferase, Domain 3"/>
    <property type="match status" value="1"/>
</dbReference>
<dbReference type="EMBL" id="FTOR01000030">
    <property type="protein sequence ID" value="SIT34831.1"/>
    <property type="molecule type" value="Genomic_DNA"/>
</dbReference>
<organism evidence="5 6">
    <name type="scientific">Filimonas lacunae</name>
    <dbReference type="NCBI Taxonomy" id="477680"/>
    <lineage>
        <taxon>Bacteria</taxon>
        <taxon>Pseudomonadati</taxon>
        <taxon>Bacteroidota</taxon>
        <taxon>Chitinophagia</taxon>
        <taxon>Chitinophagales</taxon>
        <taxon>Chitinophagaceae</taxon>
        <taxon>Filimonas</taxon>
    </lineage>
</organism>
<keyword evidence="6" id="KW-1185">Reference proteome</keyword>
<proteinExistence type="predicted"/>
<dbReference type="NCBIfam" id="TIGR01733">
    <property type="entry name" value="AA-adenyl-dom"/>
    <property type="match status" value="1"/>
</dbReference>
<dbReference type="SMART" id="SM01294">
    <property type="entry name" value="PKS_PP_betabranch"/>
    <property type="match status" value="1"/>
</dbReference>
<dbReference type="InterPro" id="IPR020806">
    <property type="entry name" value="PKS_PP-bd"/>
</dbReference>
<dbReference type="SUPFAM" id="SSF56801">
    <property type="entry name" value="Acetyl-CoA synthetase-like"/>
    <property type="match status" value="1"/>
</dbReference>
<gene>
    <name evidence="5" type="ORF">SAMN05421788_1301</name>
</gene>
<dbReference type="Gene3D" id="3.30.559.10">
    <property type="entry name" value="Chloramphenicol acetyltransferase-like domain"/>
    <property type="match status" value="1"/>
</dbReference>
<evidence type="ECO:0000259" key="4">
    <source>
        <dbReference type="PROSITE" id="PS50075"/>
    </source>
</evidence>
<evidence type="ECO:0000256" key="2">
    <source>
        <dbReference type="ARBA" id="ARBA00022450"/>
    </source>
</evidence>
<dbReference type="FunFam" id="1.10.1200.10:FF:000005">
    <property type="entry name" value="Nonribosomal peptide synthetase 1"/>
    <property type="match status" value="1"/>
</dbReference>
<evidence type="ECO:0000313" key="5">
    <source>
        <dbReference type="EMBL" id="SIT34831.1"/>
    </source>
</evidence>
<dbReference type="Gene3D" id="3.30.300.30">
    <property type="match status" value="1"/>
</dbReference>
<feature type="domain" description="Carrier" evidence="4">
    <location>
        <begin position="446"/>
        <end position="523"/>
    </location>
</feature>
<dbReference type="GO" id="GO:0031177">
    <property type="term" value="F:phosphopantetheine binding"/>
    <property type="evidence" value="ECO:0007669"/>
    <property type="project" value="InterPro"/>
</dbReference>
<dbReference type="InterPro" id="IPR000873">
    <property type="entry name" value="AMP-dep_synth/lig_dom"/>
</dbReference>
<dbReference type="STRING" id="477680.SAMN05421788_1301"/>
<dbReference type="PROSITE" id="PS00455">
    <property type="entry name" value="AMP_BINDING"/>
    <property type="match status" value="1"/>
</dbReference>
<keyword evidence="2" id="KW-0596">Phosphopantetheine</keyword>
<dbReference type="GO" id="GO:0044550">
    <property type="term" value="P:secondary metabolite biosynthetic process"/>
    <property type="evidence" value="ECO:0007669"/>
    <property type="project" value="TreeGrafter"/>
</dbReference>
<reference evidence="6" key="1">
    <citation type="submission" date="2017-01" db="EMBL/GenBank/DDBJ databases">
        <authorList>
            <person name="Varghese N."/>
            <person name="Submissions S."/>
        </authorList>
    </citation>
    <scope>NUCLEOTIDE SEQUENCE [LARGE SCALE GENOMIC DNA]</scope>
    <source>
        <strain evidence="6">DSM 21054</strain>
    </source>
</reference>